<dbReference type="EMBL" id="DWZD01000034">
    <property type="protein sequence ID" value="HJA78916.1"/>
    <property type="molecule type" value="Genomic_DNA"/>
</dbReference>
<reference evidence="5" key="1">
    <citation type="journal article" date="2021" name="PeerJ">
        <title>Extensive microbial diversity within the chicken gut microbiome revealed by metagenomics and culture.</title>
        <authorList>
            <person name="Gilroy R."/>
            <person name="Ravi A."/>
            <person name="Getino M."/>
            <person name="Pursley I."/>
            <person name="Horton D.L."/>
            <person name="Alikhan N.F."/>
            <person name="Baker D."/>
            <person name="Gharbi K."/>
            <person name="Hall N."/>
            <person name="Watson M."/>
            <person name="Adriaenssens E.M."/>
            <person name="Foster-Nyarko E."/>
            <person name="Jarju S."/>
            <person name="Secka A."/>
            <person name="Antonio M."/>
            <person name="Oren A."/>
            <person name="Chaudhuri R.R."/>
            <person name="La Ragione R."/>
            <person name="Hildebrand F."/>
            <person name="Pallen M.J."/>
        </authorList>
    </citation>
    <scope>NUCLEOTIDE SEQUENCE</scope>
    <source>
        <strain evidence="5">5032</strain>
    </source>
</reference>
<keyword evidence="1" id="KW-0732">Signal</keyword>
<keyword evidence="3" id="KW-1133">Transmembrane helix</keyword>
<feature type="transmembrane region" description="Helical" evidence="3">
    <location>
        <begin position="156"/>
        <end position="176"/>
    </location>
</feature>
<feature type="transmembrane region" description="Helical" evidence="3">
    <location>
        <begin position="16"/>
        <end position="42"/>
    </location>
</feature>
<accession>A0A9D2KRZ5</accession>
<feature type="transmembrane region" description="Helical" evidence="3">
    <location>
        <begin position="62"/>
        <end position="83"/>
    </location>
</feature>
<dbReference type="PANTHER" id="PTHR30570">
    <property type="entry name" value="PERIPLASMIC PHOSPHATE BINDING COMPONENT OF PHOSPHATE ABC TRANSPORTER"/>
    <property type="match status" value="1"/>
</dbReference>
<dbReference type="Proteomes" id="UP000823821">
    <property type="component" value="Unassembled WGS sequence"/>
</dbReference>
<gene>
    <name evidence="5" type="ORF">H9784_05010</name>
</gene>
<evidence type="ECO:0000256" key="2">
    <source>
        <dbReference type="SAM" id="MobiDB-lite"/>
    </source>
</evidence>
<feature type="transmembrane region" description="Helical" evidence="3">
    <location>
        <begin position="95"/>
        <end position="117"/>
    </location>
</feature>
<feature type="domain" description="PBP" evidence="4">
    <location>
        <begin position="306"/>
        <end position="475"/>
    </location>
</feature>
<evidence type="ECO:0000256" key="1">
    <source>
        <dbReference type="ARBA" id="ARBA00022729"/>
    </source>
</evidence>
<dbReference type="AlphaFoldDB" id="A0A9D2KRZ5"/>
<organism evidence="5 6">
    <name type="scientific">Candidatus Desulfovibrio intestinavium</name>
    <dbReference type="NCBI Taxonomy" id="2838534"/>
    <lineage>
        <taxon>Bacteria</taxon>
        <taxon>Pseudomonadati</taxon>
        <taxon>Thermodesulfobacteriota</taxon>
        <taxon>Desulfovibrionia</taxon>
        <taxon>Desulfovibrionales</taxon>
        <taxon>Desulfovibrionaceae</taxon>
        <taxon>Desulfovibrio</taxon>
    </lineage>
</organism>
<dbReference type="InterPro" id="IPR024370">
    <property type="entry name" value="PBP_domain"/>
</dbReference>
<protein>
    <submittedName>
        <fullName evidence="5">Substrate-binding domain-containing protein</fullName>
    </submittedName>
</protein>
<dbReference type="Gene3D" id="3.40.190.10">
    <property type="entry name" value="Periplasmic binding protein-like II"/>
    <property type="match status" value="2"/>
</dbReference>
<reference evidence="5" key="2">
    <citation type="submission" date="2021-04" db="EMBL/GenBank/DDBJ databases">
        <authorList>
            <person name="Gilroy R."/>
        </authorList>
    </citation>
    <scope>NUCLEOTIDE SEQUENCE</scope>
    <source>
        <strain evidence="5">5032</strain>
    </source>
</reference>
<feature type="compositionally biased region" description="Acidic residues" evidence="2">
    <location>
        <begin position="489"/>
        <end position="498"/>
    </location>
</feature>
<feature type="compositionally biased region" description="Basic and acidic residues" evidence="2">
    <location>
        <begin position="499"/>
        <end position="512"/>
    </location>
</feature>
<evidence type="ECO:0000313" key="6">
    <source>
        <dbReference type="Proteomes" id="UP000823821"/>
    </source>
</evidence>
<feature type="transmembrane region" description="Helical" evidence="3">
    <location>
        <begin position="123"/>
        <end position="144"/>
    </location>
</feature>
<proteinExistence type="predicted"/>
<feature type="region of interest" description="Disordered" evidence="2">
    <location>
        <begin position="489"/>
        <end position="512"/>
    </location>
</feature>
<dbReference type="Pfam" id="PF12849">
    <property type="entry name" value="PBP_like_2"/>
    <property type="match status" value="1"/>
</dbReference>
<dbReference type="SUPFAM" id="SSF53850">
    <property type="entry name" value="Periplasmic binding protein-like II"/>
    <property type="match status" value="1"/>
</dbReference>
<evidence type="ECO:0000256" key="3">
    <source>
        <dbReference type="SAM" id="Phobius"/>
    </source>
</evidence>
<evidence type="ECO:0000313" key="5">
    <source>
        <dbReference type="EMBL" id="HJA78916.1"/>
    </source>
</evidence>
<keyword evidence="3" id="KW-0812">Transmembrane</keyword>
<evidence type="ECO:0000259" key="4">
    <source>
        <dbReference type="Pfam" id="PF12849"/>
    </source>
</evidence>
<keyword evidence="3" id="KW-0472">Membrane</keyword>
<name>A0A9D2KRZ5_9BACT</name>
<sequence>MKTPTPSAHSRDANALAYFVGTAFVAILFFLPLCTLLNLYVADGLLSALTGDPLRLSRDNDFAAAVVCFSLTIPGICGGRLAAHAHIAATFIARYLPLLLPLPLFLAVLILCVRSCFGSAPLYRLAGLAFLLTYGPFLLNFLNWSRACPPARGRRAGMACLLLVLAPFCAGLAVSLHDTQATLITGDHDAVGVMGNEDFWKAFTPDRPDNALARPSAPPSLRLGETLPRLNGILAARPLYVAAIRAVSRLDADGRPLPDKTWIERLARAGVLMPHHSPDSVDIFFGLPPSERQLAALRAEWLTPVVRPVAHEGLIFFVHKDNPVRSLTSEQLRRIYTGEIANWQEVGGHDERILPFQHEAEDENQILLERLILRGEEAAPPLREEYSPSEHSLTPESRVARYRKRTGALGFGLRRYLADWFPDGDIRLLAVDGVTPTDANLRDGSYPLALPLCLITCRPLNREGHAFRDWLLGPEGRDLIRRAGYLPWEDENGGESDGDAGKGRDRDAPPCR</sequence>
<comment type="caution">
    <text evidence="5">The sequence shown here is derived from an EMBL/GenBank/DDBJ whole genome shotgun (WGS) entry which is preliminary data.</text>
</comment>
<dbReference type="PANTHER" id="PTHR30570:SF1">
    <property type="entry name" value="PHOSPHATE-BINDING PROTEIN PSTS"/>
    <property type="match status" value="1"/>
</dbReference>
<dbReference type="InterPro" id="IPR050811">
    <property type="entry name" value="Phosphate_ABC_transporter"/>
</dbReference>